<evidence type="ECO:0000256" key="4">
    <source>
        <dbReference type="ARBA" id="ARBA00023274"/>
    </source>
</evidence>
<feature type="region of interest" description="Disordered" evidence="5">
    <location>
        <begin position="191"/>
        <end position="222"/>
    </location>
</feature>
<name>A0AAV9IS56_CYACA</name>
<dbReference type="Gene3D" id="2.40.50.140">
    <property type="entry name" value="Nucleic acid-binding proteins"/>
    <property type="match status" value="1"/>
</dbReference>
<dbReference type="CDD" id="cd00364">
    <property type="entry name" value="Ribosomal_uS17"/>
    <property type="match status" value="1"/>
</dbReference>
<dbReference type="GO" id="GO:0003735">
    <property type="term" value="F:structural constituent of ribosome"/>
    <property type="evidence" value="ECO:0007669"/>
    <property type="project" value="InterPro"/>
</dbReference>
<dbReference type="Proteomes" id="UP001301350">
    <property type="component" value="Unassembled WGS sequence"/>
</dbReference>
<dbReference type="InterPro" id="IPR000266">
    <property type="entry name" value="Ribosomal_uS17"/>
</dbReference>
<feature type="compositionally biased region" description="Low complexity" evidence="5">
    <location>
        <begin position="30"/>
        <end position="41"/>
    </location>
</feature>
<evidence type="ECO:0000256" key="2">
    <source>
        <dbReference type="ARBA" id="ARBA00011458"/>
    </source>
</evidence>
<comment type="similarity">
    <text evidence="1">Belongs to the universal ribosomal protein uS17 family.</text>
</comment>
<feature type="compositionally biased region" description="Basic and acidic residues" evidence="5">
    <location>
        <begin position="191"/>
        <end position="203"/>
    </location>
</feature>
<dbReference type="GO" id="GO:1990904">
    <property type="term" value="C:ribonucleoprotein complex"/>
    <property type="evidence" value="ECO:0007669"/>
    <property type="project" value="UniProtKB-KW"/>
</dbReference>
<dbReference type="AlphaFoldDB" id="A0AAV9IS56"/>
<evidence type="ECO:0000313" key="6">
    <source>
        <dbReference type="EMBL" id="KAK4534738.1"/>
    </source>
</evidence>
<keyword evidence="3" id="KW-0689">Ribosomal protein</keyword>
<dbReference type="GO" id="GO:0005840">
    <property type="term" value="C:ribosome"/>
    <property type="evidence" value="ECO:0007669"/>
    <property type="project" value="UniProtKB-KW"/>
</dbReference>
<evidence type="ECO:0008006" key="8">
    <source>
        <dbReference type="Google" id="ProtNLM"/>
    </source>
</evidence>
<evidence type="ECO:0000256" key="3">
    <source>
        <dbReference type="ARBA" id="ARBA00022980"/>
    </source>
</evidence>
<dbReference type="EMBL" id="JANCYW010000002">
    <property type="protein sequence ID" value="KAK4534738.1"/>
    <property type="molecule type" value="Genomic_DNA"/>
</dbReference>
<keyword evidence="7" id="KW-1185">Reference proteome</keyword>
<keyword evidence="4" id="KW-0687">Ribonucleoprotein</keyword>
<organism evidence="6 7">
    <name type="scientific">Cyanidium caldarium</name>
    <name type="common">Red alga</name>
    <dbReference type="NCBI Taxonomy" id="2771"/>
    <lineage>
        <taxon>Eukaryota</taxon>
        <taxon>Rhodophyta</taxon>
        <taxon>Bangiophyceae</taxon>
        <taxon>Cyanidiales</taxon>
        <taxon>Cyanidiaceae</taxon>
        <taxon>Cyanidium</taxon>
    </lineage>
</organism>
<dbReference type="GO" id="GO:0005739">
    <property type="term" value="C:mitochondrion"/>
    <property type="evidence" value="ECO:0007669"/>
    <property type="project" value="TreeGrafter"/>
</dbReference>
<sequence length="222" mass="25056">MQRVLSRAWNVLERWAAPARNRRCLSQRSDAPATTTTVVHPAADDAKELPSPASSNLLYRAPFFGESRSSFESLDHDAVVAALRSYGGLVREGDSRRVLLERLASLAYRRRSECIHGVVVSNAPPKTVVVASRRERLAKKIRKWYWVTRRFMAHDEEDRCRVGDRVTIRVCRPLSRRKRFVVVENFGSRERRLAQTKADEAPAERSPSATRGNASSSASPTI</sequence>
<gene>
    <name evidence="6" type="ORF">CDCA_CDCA02G0763</name>
</gene>
<dbReference type="PANTHER" id="PTHR10744">
    <property type="entry name" value="40S RIBOSOMAL PROTEIN S11 FAMILY MEMBER"/>
    <property type="match status" value="1"/>
</dbReference>
<dbReference type="GO" id="GO:0006412">
    <property type="term" value="P:translation"/>
    <property type="evidence" value="ECO:0007669"/>
    <property type="project" value="InterPro"/>
</dbReference>
<feature type="region of interest" description="Disordered" evidence="5">
    <location>
        <begin position="25"/>
        <end position="49"/>
    </location>
</feature>
<dbReference type="PANTHER" id="PTHR10744:SF1">
    <property type="entry name" value="SMALL RIBOSOMAL SUBUNIT PROTEIN US17M"/>
    <property type="match status" value="1"/>
</dbReference>
<evidence type="ECO:0000313" key="7">
    <source>
        <dbReference type="Proteomes" id="UP001301350"/>
    </source>
</evidence>
<evidence type="ECO:0000256" key="1">
    <source>
        <dbReference type="ARBA" id="ARBA00010254"/>
    </source>
</evidence>
<feature type="compositionally biased region" description="Polar residues" evidence="5">
    <location>
        <begin position="207"/>
        <end position="222"/>
    </location>
</feature>
<protein>
    <recommendedName>
        <fullName evidence="8">30S ribosomal protein S17, chloroplastic</fullName>
    </recommendedName>
</protein>
<dbReference type="Pfam" id="PF00366">
    <property type="entry name" value="Ribosomal_S17"/>
    <property type="match status" value="1"/>
</dbReference>
<comment type="subunit">
    <text evidence="2">Part of the 30S ribosomal subunit.</text>
</comment>
<evidence type="ECO:0000256" key="5">
    <source>
        <dbReference type="SAM" id="MobiDB-lite"/>
    </source>
</evidence>
<comment type="caution">
    <text evidence="6">The sequence shown here is derived from an EMBL/GenBank/DDBJ whole genome shotgun (WGS) entry which is preliminary data.</text>
</comment>
<accession>A0AAV9IS56</accession>
<dbReference type="SUPFAM" id="SSF50249">
    <property type="entry name" value="Nucleic acid-binding proteins"/>
    <property type="match status" value="1"/>
</dbReference>
<reference evidence="6 7" key="1">
    <citation type="submission" date="2022-07" db="EMBL/GenBank/DDBJ databases">
        <title>Genome-wide signatures of adaptation to extreme environments.</title>
        <authorList>
            <person name="Cho C.H."/>
            <person name="Yoon H.S."/>
        </authorList>
    </citation>
    <scope>NUCLEOTIDE SEQUENCE [LARGE SCALE GENOMIC DNA]</scope>
    <source>
        <strain evidence="6 7">DBV 063 E5</strain>
    </source>
</reference>
<dbReference type="InterPro" id="IPR012340">
    <property type="entry name" value="NA-bd_OB-fold"/>
</dbReference>
<proteinExistence type="inferred from homology"/>